<name>A0A4Q1D695_9BACT</name>
<accession>A0A4Q1D695</accession>
<organism evidence="3 4">
    <name type="scientific">Filimonas effusa</name>
    <dbReference type="NCBI Taxonomy" id="2508721"/>
    <lineage>
        <taxon>Bacteria</taxon>
        <taxon>Pseudomonadati</taxon>
        <taxon>Bacteroidota</taxon>
        <taxon>Chitinophagia</taxon>
        <taxon>Chitinophagales</taxon>
        <taxon>Chitinophagaceae</taxon>
        <taxon>Filimonas</taxon>
    </lineage>
</organism>
<dbReference type="SUPFAM" id="SSF55826">
    <property type="entry name" value="YbaK/ProRS associated domain"/>
    <property type="match status" value="1"/>
</dbReference>
<dbReference type="InterPro" id="IPR007214">
    <property type="entry name" value="YbaK/aa-tRNA-synth-assoc-dom"/>
</dbReference>
<dbReference type="EMBL" id="SDHZ01000002">
    <property type="protein sequence ID" value="RXK83989.1"/>
    <property type="molecule type" value="Genomic_DNA"/>
</dbReference>
<proteinExistence type="inferred from homology"/>
<evidence type="ECO:0000313" key="3">
    <source>
        <dbReference type="EMBL" id="RXK83989.1"/>
    </source>
</evidence>
<keyword evidence="3" id="KW-0030">Aminoacyl-tRNA synthetase</keyword>
<dbReference type="Pfam" id="PF04073">
    <property type="entry name" value="tRNA_edit"/>
    <property type="match status" value="1"/>
</dbReference>
<dbReference type="PANTHER" id="PTHR31423">
    <property type="entry name" value="YBAK DOMAIN-CONTAINING PROTEIN"/>
    <property type="match status" value="1"/>
</dbReference>
<dbReference type="Proteomes" id="UP000290545">
    <property type="component" value="Unassembled WGS sequence"/>
</dbReference>
<comment type="caution">
    <text evidence="3">The sequence shown here is derived from an EMBL/GenBank/DDBJ whole genome shotgun (WGS) entry which is preliminary data.</text>
</comment>
<dbReference type="PANTHER" id="PTHR31423:SF3">
    <property type="entry name" value="PROLYL-TRNA SYNTHETASE ASSOCIATED DOMAIN-CONTAINING PROTEIN 1-RELATED"/>
    <property type="match status" value="1"/>
</dbReference>
<evidence type="ECO:0000313" key="4">
    <source>
        <dbReference type="Proteomes" id="UP000290545"/>
    </source>
</evidence>
<protein>
    <submittedName>
        <fullName evidence="3">Prolyl-tRNA synthetase associated domain-containing protein</fullName>
    </submittedName>
</protein>
<dbReference type="GO" id="GO:0002161">
    <property type="term" value="F:aminoacyl-tRNA deacylase activity"/>
    <property type="evidence" value="ECO:0007669"/>
    <property type="project" value="InterPro"/>
</dbReference>
<reference evidence="3 4" key="1">
    <citation type="submission" date="2019-01" db="EMBL/GenBank/DDBJ databases">
        <title>Filimonas sp. strain TTM-71.</title>
        <authorList>
            <person name="Chen W.-M."/>
        </authorList>
    </citation>
    <scope>NUCLEOTIDE SEQUENCE [LARGE SCALE GENOMIC DNA]</scope>
    <source>
        <strain evidence="3 4">TTM-71</strain>
    </source>
</reference>
<gene>
    <name evidence="3" type="ORF">ESB13_16685</name>
</gene>
<dbReference type="AlphaFoldDB" id="A0A4Q1D695"/>
<sequence length="179" mass="20300">MFYISEVKSTAPAAFQTTLQEMVYHVLQQFNVCYERVDTDEAITMEDCLLIDEKLNMQTVKTLFLCNRQQTDFYLLITTAGKPFKTKDLSSLLGISRLSFAPADLLEQMLGTKVGGASIFSVMLDKDNKVQVVLDEDAISSEWYGCNDGTSTSYMKLKTEWVVNEFLAFAHHKPKIIKL</sequence>
<feature type="domain" description="YbaK/aminoacyl-tRNA synthetase-associated" evidence="2">
    <location>
        <begin position="56"/>
        <end position="160"/>
    </location>
</feature>
<evidence type="ECO:0000256" key="1">
    <source>
        <dbReference type="ARBA" id="ARBA00010201"/>
    </source>
</evidence>
<dbReference type="GO" id="GO:0004812">
    <property type="term" value="F:aminoacyl-tRNA ligase activity"/>
    <property type="evidence" value="ECO:0007669"/>
    <property type="project" value="UniProtKB-KW"/>
</dbReference>
<keyword evidence="4" id="KW-1185">Reference proteome</keyword>
<dbReference type="Gene3D" id="3.90.960.10">
    <property type="entry name" value="YbaK/aminoacyl-tRNA synthetase-associated domain"/>
    <property type="match status" value="1"/>
</dbReference>
<comment type="similarity">
    <text evidence="1">Belongs to the PRORSD1 family.</text>
</comment>
<dbReference type="InterPro" id="IPR040285">
    <property type="entry name" value="ProX/PRXD1"/>
</dbReference>
<dbReference type="InterPro" id="IPR036754">
    <property type="entry name" value="YbaK/aa-tRNA-synt-asso_dom_sf"/>
</dbReference>
<dbReference type="OrthoDB" id="9798587at2"/>
<keyword evidence="3" id="KW-0436">Ligase</keyword>
<evidence type="ECO:0000259" key="2">
    <source>
        <dbReference type="Pfam" id="PF04073"/>
    </source>
</evidence>